<dbReference type="InterPro" id="IPR017871">
    <property type="entry name" value="ABC_transporter-like_CS"/>
</dbReference>
<evidence type="ECO:0000256" key="1">
    <source>
        <dbReference type="ARBA" id="ARBA00022448"/>
    </source>
</evidence>
<dbReference type="SUPFAM" id="SSF52540">
    <property type="entry name" value="P-loop containing nucleoside triphosphate hydrolases"/>
    <property type="match status" value="1"/>
</dbReference>
<comment type="caution">
    <text evidence="5">The sequence shown here is derived from an EMBL/GenBank/DDBJ whole genome shotgun (WGS) entry which is preliminary data.</text>
</comment>
<keyword evidence="6" id="KW-1185">Reference proteome</keyword>
<evidence type="ECO:0000256" key="2">
    <source>
        <dbReference type="ARBA" id="ARBA00022741"/>
    </source>
</evidence>
<proteinExistence type="predicted"/>
<evidence type="ECO:0000313" key="5">
    <source>
        <dbReference type="EMBL" id="GCD78356.1"/>
    </source>
</evidence>
<reference evidence="5 6" key="1">
    <citation type="submission" date="2018-11" db="EMBL/GenBank/DDBJ databases">
        <title>Schleiferia aggregans sp. nov., a moderately thermophilic heterotrophic bacterium isolated from microbial mats at a terrestrial hot spring.</title>
        <authorList>
            <person name="Iino T."/>
            <person name="Ohkuma M."/>
            <person name="Haruta S."/>
        </authorList>
    </citation>
    <scope>NUCLEOTIDE SEQUENCE [LARGE SCALE GENOMIC DNA]</scope>
    <source>
        <strain evidence="5 6">LA</strain>
    </source>
</reference>
<dbReference type="InterPro" id="IPR003439">
    <property type="entry name" value="ABC_transporter-like_ATP-bd"/>
</dbReference>
<dbReference type="EMBL" id="BHZE01000021">
    <property type="protein sequence ID" value="GCD78356.1"/>
    <property type="molecule type" value="Genomic_DNA"/>
</dbReference>
<evidence type="ECO:0000256" key="3">
    <source>
        <dbReference type="ARBA" id="ARBA00022840"/>
    </source>
</evidence>
<dbReference type="OrthoDB" id="9802264at2"/>
<dbReference type="PANTHER" id="PTHR43023:SF6">
    <property type="entry name" value="INTERMEMBRANE PHOSPHOLIPID TRANSPORT SYSTEM ATP-BINDING PROTEIN MLAF"/>
    <property type="match status" value="1"/>
</dbReference>
<dbReference type="Proteomes" id="UP000286715">
    <property type="component" value="Unassembled WGS sequence"/>
</dbReference>
<dbReference type="SMART" id="SM00382">
    <property type="entry name" value="AAA"/>
    <property type="match status" value="1"/>
</dbReference>
<dbReference type="GO" id="GO:0016887">
    <property type="term" value="F:ATP hydrolysis activity"/>
    <property type="evidence" value="ECO:0007669"/>
    <property type="project" value="InterPro"/>
</dbReference>
<protein>
    <submittedName>
        <fullName evidence="5">Phosphonate ABC transporter ATP-binding protein</fullName>
    </submittedName>
</protein>
<dbReference type="Gene3D" id="3.40.50.300">
    <property type="entry name" value="P-loop containing nucleotide triphosphate hydrolases"/>
    <property type="match status" value="1"/>
</dbReference>
<keyword evidence="2" id="KW-0547">Nucleotide-binding</keyword>
<dbReference type="InterPro" id="IPR003593">
    <property type="entry name" value="AAA+_ATPase"/>
</dbReference>
<keyword evidence="1" id="KW-0813">Transport</keyword>
<gene>
    <name evidence="5" type="ORF">JCM31826_18380</name>
</gene>
<accession>A0A401XMY0</accession>
<keyword evidence="3 5" id="KW-0067">ATP-binding</keyword>
<dbReference type="PANTHER" id="PTHR43023">
    <property type="entry name" value="PROTEIN TRIGALACTOSYLDIACYLGLYCEROL 3, CHLOROPLASTIC"/>
    <property type="match status" value="1"/>
</dbReference>
<evidence type="ECO:0000259" key="4">
    <source>
        <dbReference type="PROSITE" id="PS50893"/>
    </source>
</evidence>
<dbReference type="GO" id="GO:0005524">
    <property type="term" value="F:ATP binding"/>
    <property type="evidence" value="ECO:0007669"/>
    <property type="project" value="UniProtKB-KW"/>
</dbReference>
<dbReference type="Pfam" id="PF00005">
    <property type="entry name" value="ABC_tran"/>
    <property type="match status" value="1"/>
</dbReference>
<dbReference type="RefSeq" id="WP_124398415.1">
    <property type="nucleotide sequence ID" value="NZ_BHZE01000021.1"/>
</dbReference>
<feature type="domain" description="ABC transporter" evidence="4">
    <location>
        <begin position="2"/>
        <end position="238"/>
    </location>
</feature>
<sequence>MIRVENLRKKFGDTEVIKGISAEFYPGKVNLIIGKSGSGKTVFMKSLLGLFDIDGGEIYYSGEPLSQMDFKRRKALRTEMGMVFQGSALFDSLTVEENVIFPLKMFSVMSPKEMLDRVNFCLKRVNLENSNKKYPAELSGGMKKRVAIARAIAMNPKYLFCDEPNSGLDPQTSIVIDNLIREITQEFGITTVINTHDMNSVMEIGDNIILIKEGYKAWQGSKSEILSTDNEDVNEFVFTSQLFKRIKQSHQTASARE</sequence>
<name>A0A401XMY0_9FLAO</name>
<dbReference type="AlphaFoldDB" id="A0A401XMY0"/>
<dbReference type="PROSITE" id="PS50893">
    <property type="entry name" value="ABC_TRANSPORTER_2"/>
    <property type="match status" value="1"/>
</dbReference>
<dbReference type="PROSITE" id="PS00211">
    <property type="entry name" value="ABC_TRANSPORTER_1"/>
    <property type="match status" value="1"/>
</dbReference>
<evidence type="ECO:0000313" key="6">
    <source>
        <dbReference type="Proteomes" id="UP000286715"/>
    </source>
</evidence>
<dbReference type="InterPro" id="IPR027417">
    <property type="entry name" value="P-loop_NTPase"/>
</dbReference>
<organism evidence="5 6">
    <name type="scientific">Thermaurantimonas aggregans</name>
    <dbReference type="NCBI Taxonomy" id="2173829"/>
    <lineage>
        <taxon>Bacteria</taxon>
        <taxon>Pseudomonadati</taxon>
        <taxon>Bacteroidota</taxon>
        <taxon>Flavobacteriia</taxon>
        <taxon>Flavobacteriales</taxon>
        <taxon>Schleiferiaceae</taxon>
        <taxon>Thermaurantimonas</taxon>
    </lineage>
</organism>